<gene>
    <name evidence="1" type="ORF">BAE30_00295</name>
</gene>
<protein>
    <submittedName>
        <fullName evidence="1">Uncharacterized protein</fullName>
    </submittedName>
</protein>
<evidence type="ECO:0000313" key="1">
    <source>
        <dbReference type="EMBL" id="OFC63583.1"/>
    </source>
</evidence>
<organism evidence="1 2">
    <name type="scientific">Acidithiobacillus caldus</name>
    <dbReference type="NCBI Taxonomy" id="33059"/>
    <lineage>
        <taxon>Bacteria</taxon>
        <taxon>Pseudomonadati</taxon>
        <taxon>Pseudomonadota</taxon>
        <taxon>Acidithiobacillia</taxon>
        <taxon>Acidithiobacillales</taxon>
        <taxon>Acidithiobacillaceae</taxon>
        <taxon>Acidithiobacillus</taxon>
    </lineage>
</organism>
<evidence type="ECO:0000313" key="2">
    <source>
        <dbReference type="Proteomes" id="UP000175707"/>
    </source>
</evidence>
<proteinExistence type="predicted"/>
<comment type="caution">
    <text evidence="1">The sequence shown here is derived from an EMBL/GenBank/DDBJ whole genome shotgun (WGS) entry which is preliminary data.</text>
</comment>
<accession>A0A1E7Z4B6</accession>
<reference evidence="1 2" key="1">
    <citation type="submission" date="2016-06" db="EMBL/GenBank/DDBJ databases">
        <title>Gene turnover analysis identifies the evolutionary adaptation of the extremophile Acidithiobacillus caldus.</title>
        <authorList>
            <person name="Zhang X."/>
        </authorList>
    </citation>
    <scope>NUCLEOTIDE SEQUENCE [LARGE SCALE GENOMIC DNA]</scope>
    <source>
        <strain evidence="1 2">S1</strain>
    </source>
</reference>
<dbReference type="EMBL" id="LZYH01000028">
    <property type="protein sequence ID" value="OFC63583.1"/>
    <property type="molecule type" value="Genomic_DNA"/>
</dbReference>
<sequence length="83" mass="8513">MCDLIKVAGKYGLMVMRVAQIPSDGNVAGSEDALEALSTRLAAGNEAIEALRMLVVALESGHVTQEIMDQAKAVLAQASGGGV</sequence>
<name>A0A1E7Z4B6_9PROT</name>
<dbReference type="Proteomes" id="UP000175707">
    <property type="component" value="Unassembled WGS sequence"/>
</dbReference>
<dbReference type="AlphaFoldDB" id="A0A1E7Z4B6"/>